<dbReference type="InterPro" id="IPR036404">
    <property type="entry name" value="Jacalin-like_lectin_dom_sf"/>
</dbReference>
<keyword evidence="2" id="KW-0430">Lectin</keyword>
<evidence type="ECO:0000313" key="6">
    <source>
        <dbReference type="Proteomes" id="UP001172457"/>
    </source>
</evidence>
<feature type="domain" description="Jacalin-type lectin" evidence="4">
    <location>
        <begin position="183"/>
        <end position="333"/>
    </location>
</feature>
<dbReference type="Proteomes" id="UP001172457">
    <property type="component" value="Chromosome 2"/>
</dbReference>
<dbReference type="CDD" id="cd09612">
    <property type="entry name" value="Jacalin"/>
    <property type="match status" value="4"/>
</dbReference>
<feature type="domain" description="Jacalin-type lectin" evidence="4">
    <location>
        <begin position="10"/>
        <end position="153"/>
    </location>
</feature>
<comment type="caution">
    <text evidence="5">The sequence shown here is derived from an EMBL/GenBank/DDBJ whole genome shotgun (WGS) entry which is preliminary data.</text>
</comment>
<organism evidence="5 6">
    <name type="scientific">Centaurea solstitialis</name>
    <name type="common">yellow star-thistle</name>
    <dbReference type="NCBI Taxonomy" id="347529"/>
    <lineage>
        <taxon>Eukaryota</taxon>
        <taxon>Viridiplantae</taxon>
        <taxon>Streptophyta</taxon>
        <taxon>Embryophyta</taxon>
        <taxon>Tracheophyta</taxon>
        <taxon>Spermatophyta</taxon>
        <taxon>Magnoliopsida</taxon>
        <taxon>eudicotyledons</taxon>
        <taxon>Gunneridae</taxon>
        <taxon>Pentapetalae</taxon>
        <taxon>asterids</taxon>
        <taxon>campanulids</taxon>
        <taxon>Asterales</taxon>
        <taxon>Asteraceae</taxon>
        <taxon>Carduoideae</taxon>
        <taxon>Cardueae</taxon>
        <taxon>Centaureinae</taxon>
        <taxon>Centaurea</taxon>
    </lineage>
</organism>
<feature type="domain" description="Jacalin-type lectin" evidence="4">
    <location>
        <begin position="512"/>
        <end position="666"/>
    </location>
</feature>
<dbReference type="EMBL" id="JARYMX010000002">
    <property type="protein sequence ID" value="KAJ9560889.1"/>
    <property type="molecule type" value="Genomic_DNA"/>
</dbReference>
<dbReference type="PANTHER" id="PTHR47293:SF66">
    <property type="entry name" value="JACALIN-RELATED LECTIN 11-RELATED"/>
    <property type="match status" value="1"/>
</dbReference>
<gene>
    <name evidence="5" type="ORF">OSB04_006049</name>
</gene>
<protein>
    <recommendedName>
        <fullName evidence="4">Jacalin-type lectin domain-containing protein</fullName>
    </recommendedName>
</protein>
<keyword evidence="6" id="KW-1185">Reference proteome</keyword>
<dbReference type="FunFam" id="2.100.10.30:FF:000001">
    <property type="entry name" value="Jacalin-related lectin 33"/>
    <property type="match status" value="2"/>
</dbReference>
<sequence length="667" mass="73690">MESESNSEGCITLGPWGGPKGEPWIWMAKGGIKKITIIHRDVVIDRIKFHSDDCTGETESPFYGHPIEISKKETICIDYPNEHLVSISGTYDYHIDNCKVVLSLCFVTNKKRYGPYGSDFGTRFSYGGKGGVIVGFHGRADYFLNAIGVYLMPESLAFGPNSTSDEKSRHESCSGCMSKMLTPKEAGPWGASVGKLWDDGVFPTVKQVNVFTEESLKVLRSIQFVYAKRDAKLFLSPMHGGTCEDNLELASMVNLDGTGEYLTQISGFYGPVKGFKGQEAITSITFHTNKTFYGPYGEEGGDGYTYFTSSKSIGKVVGFHGRKCNGLETESNSERFITHGPWGGSSGESWTWMPKGIIKKITIIHHQDVIDSIKFHSDDCTSETESPFYGRPCGNPRRTDTICIDYPKEYFVSISGTYGWGRMDDTVAVKSLCFVTNKKRYGPYGLEVGSRFSYDGKGGVIVGFHGRADCFLNAIGIYLMPGSLAFCRNYMSEESSMQELCSSCMSRLILTPKEAGPWGASVGKLWDDGVFSTVKHINVFMDQSLKVLRAIQFVYLKRDAKLFSSSVHGGMCDDKMEQASLVNLDGKDEYLTRISGFYGPVEGFKGQEAITSITFHTNKTFYGPYGEEGGDGYTYFTSTESPGKVVGFHGKKCNGFLTAIGVHMEYL</sequence>
<dbReference type="PROSITE" id="PS51752">
    <property type="entry name" value="JACALIN_LECTIN"/>
    <property type="match status" value="4"/>
</dbReference>
<evidence type="ECO:0000259" key="4">
    <source>
        <dbReference type="PROSITE" id="PS51752"/>
    </source>
</evidence>
<evidence type="ECO:0000256" key="1">
    <source>
        <dbReference type="ARBA" id="ARBA00006568"/>
    </source>
</evidence>
<evidence type="ECO:0000256" key="2">
    <source>
        <dbReference type="ARBA" id="ARBA00022734"/>
    </source>
</evidence>
<dbReference type="InterPro" id="IPR033734">
    <property type="entry name" value="Jacalin-like_lectin_dom_plant"/>
</dbReference>
<dbReference type="InterPro" id="IPR001229">
    <property type="entry name" value="Jacalin-like_lectin_dom"/>
</dbReference>
<dbReference type="GO" id="GO:0030246">
    <property type="term" value="F:carbohydrate binding"/>
    <property type="evidence" value="ECO:0007669"/>
    <property type="project" value="UniProtKB-KW"/>
</dbReference>
<keyword evidence="3" id="KW-0677">Repeat</keyword>
<evidence type="ECO:0000313" key="5">
    <source>
        <dbReference type="EMBL" id="KAJ9560889.1"/>
    </source>
</evidence>
<dbReference type="Gene3D" id="2.100.10.30">
    <property type="entry name" value="Jacalin-like lectin domain"/>
    <property type="match status" value="4"/>
</dbReference>
<evidence type="ECO:0000256" key="3">
    <source>
        <dbReference type="ARBA" id="ARBA00022737"/>
    </source>
</evidence>
<dbReference type="Pfam" id="PF01419">
    <property type="entry name" value="Jacalin"/>
    <property type="match status" value="4"/>
</dbReference>
<feature type="domain" description="Jacalin-type lectin" evidence="4">
    <location>
        <begin position="336"/>
        <end position="481"/>
    </location>
</feature>
<name>A0AA38TIY2_9ASTR</name>
<accession>A0AA38TIY2</accession>
<dbReference type="AlphaFoldDB" id="A0AA38TIY2"/>
<comment type="similarity">
    <text evidence="1">Belongs to the jacalin lectin family.</text>
</comment>
<proteinExistence type="inferred from homology"/>
<dbReference type="SMART" id="SM00915">
    <property type="entry name" value="Jacalin"/>
    <property type="match status" value="4"/>
</dbReference>
<reference evidence="5" key="1">
    <citation type="submission" date="2023-03" db="EMBL/GenBank/DDBJ databases">
        <title>Chromosome-scale reference genome and RAD-based genetic map of yellow starthistle (Centaurea solstitialis) reveal putative structural variation and QTLs associated with invader traits.</title>
        <authorList>
            <person name="Reatini B."/>
            <person name="Cang F.A."/>
            <person name="Jiang Q."/>
            <person name="Mckibben M.T.W."/>
            <person name="Barker M.S."/>
            <person name="Rieseberg L.H."/>
            <person name="Dlugosch K.M."/>
        </authorList>
    </citation>
    <scope>NUCLEOTIDE SEQUENCE</scope>
    <source>
        <strain evidence="5">CAN-66</strain>
        <tissue evidence="5">Leaf</tissue>
    </source>
</reference>
<dbReference type="PANTHER" id="PTHR47293">
    <property type="entry name" value="JACALIN-RELATED LECTIN 3"/>
    <property type="match status" value="1"/>
</dbReference>
<dbReference type="SUPFAM" id="SSF51101">
    <property type="entry name" value="Mannose-binding lectins"/>
    <property type="match status" value="4"/>
</dbReference>